<dbReference type="EMBL" id="CM017706">
    <property type="protein sequence ID" value="TYG64018.1"/>
    <property type="molecule type" value="Genomic_DNA"/>
</dbReference>
<evidence type="ECO:0000313" key="2">
    <source>
        <dbReference type="Proteomes" id="UP000323506"/>
    </source>
</evidence>
<sequence length="174" mass="19867">MSQLMLLDHSLTLEEAFNVKAKAFWNLSKHCFMPQPLLPHLSLFLPLLNRFPHIKNSHTHTHTLLYNLCSHTNTNIIIIIPRVKGSRERKETKMCHANIPCGGKPALLVQRSWFLLQASMVANDHHSPRVARDTGGSTGSTKWCMCSPTKHPGSFRCRHHHADYVWGGRFITEK</sequence>
<evidence type="ECO:0000313" key="1">
    <source>
        <dbReference type="EMBL" id="TYG64018.1"/>
    </source>
</evidence>
<keyword evidence="2" id="KW-1185">Reference proteome</keyword>
<dbReference type="Proteomes" id="UP000323506">
    <property type="component" value="Chromosome D06"/>
</dbReference>
<gene>
    <name evidence="1" type="ORF">ES288_D06G075200v1</name>
</gene>
<reference evidence="1 2" key="1">
    <citation type="submission" date="2019-06" db="EMBL/GenBank/DDBJ databases">
        <title>WGS assembly of Gossypium darwinii.</title>
        <authorList>
            <person name="Chen Z.J."/>
            <person name="Sreedasyam A."/>
            <person name="Ando A."/>
            <person name="Song Q."/>
            <person name="De L."/>
            <person name="Hulse-Kemp A."/>
            <person name="Ding M."/>
            <person name="Ye W."/>
            <person name="Kirkbride R."/>
            <person name="Jenkins J."/>
            <person name="Plott C."/>
            <person name="Lovell J."/>
            <person name="Lin Y.-M."/>
            <person name="Vaughn R."/>
            <person name="Liu B."/>
            <person name="Li W."/>
            <person name="Simpson S."/>
            <person name="Scheffler B."/>
            <person name="Saski C."/>
            <person name="Grover C."/>
            <person name="Hu G."/>
            <person name="Conover J."/>
            <person name="Carlson J."/>
            <person name="Shu S."/>
            <person name="Boston L."/>
            <person name="Williams M."/>
            <person name="Peterson D."/>
            <person name="Mcgee K."/>
            <person name="Jones D."/>
            <person name="Wendel J."/>
            <person name="Stelly D."/>
            <person name="Grimwood J."/>
            <person name="Schmutz J."/>
        </authorList>
    </citation>
    <scope>NUCLEOTIDE SEQUENCE [LARGE SCALE GENOMIC DNA]</scope>
    <source>
        <strain evidence="1">1808015.09</strain>
    </source>
</reference>
<name>A0A5D2C5Q7_GOSDA</name>
<protein>
    <submittedName>
        <fullName evidence="1">Uncharacterized protein</fullName>
    </submittedName>
</protein>
<dbReference type="AlphaFoldDB" id="A0A5D2C5Q7"/>
<proteinExistence type="predicted"/>
<organism evidence="1 2">
    <name type="scientific">Gossypium darwinii</name>
    <name type="common">Darwin's cotton</name>
    <name type="synonym">Gossypium barbadense var. darwinii</name>
    <dbReference type="NCBI Taxonomy" id="34276"/>
    <lineage>
        <taxon>Eukaryota</taxon>
        <taxon>Viridiplantae</taxon>
        <taxon>Streptophyta</taxon>
        <taxon>Embryophyta</taxon>
        <taxon>Tracheophyta</taxon>
        <taxon>Spermatophyta</taxon>
        <taxon>Magnoliopsida</taxon>
        <taxon>eudicotyledons</taxon>
        <taxon>Gunneridae</taxon>
        <taxon>Pentapetalae</taxon>
        <taxon>rosids</taxon>
        <taxon>malvids</taxon>
        <taxon>Malvales</taxon>
        <taxon>Malvaceae</taxon>
        <taxon>Malvoideae</taxon>
        <taxon>Gossypium</taxon>
    </lineage>
</organism>
<accession>A0A5D2C5Q7</accession>